<dbReference type="Gene3D" id="3.40.50.720">
    <property type="entry name" value="NAD(P)-binding Rossmann-like Domain"/>
    <property type="match status" value="1"/>
</dbReference>
<reference evidence="2" key="1">
    <citation type="journal article" date="2017" name="Res. Microbiol.">
        <title>Comparative genomics of extrachromosomal elements in Bacillus thuringiensis subsp. israelensis.</title>
        <authorList>
            <person name="Bolotin A."/>
            <person name="Gillis A."/>
            <person name="Sanchis V."/>
            <person name="Nielsen-LeRoux C."/>
            <person name="Mahillon J."/>
            <person name="Lereclus D."/>
            <person name="Sorokin A."/>
        </authorList>
    </citation>
    <scope>NUCLEOTIDE SEQUENCE</scope>
    <source>
        <strain evidence="2">AM65-52</strain>
        <plasmid evidence="2">pAM65-52-3-235K</plasmid>
    </source>
</reference>
<protein>
    <recommendedName>
        <fullName evidence="1">THIF-type NAD/FAD binding fold domain-containing protein</fullName>
    </recommendedName>
</protein>
<dbReference type="InterPro" id="IPR035985">
    <property type="entry name" value="Ubiquitin-activating_enz"/>
</dbReference>
<dbReference type="EMBL" id="CP013278">
    <property type="protein sequence ID" value="AND28533.1"/>
    <property type="molecule type" value="Genomic_DNA"/>
</dbReference>
<evidence type="ECO:0000313" key="2">
    <source>
        <dbReference type="EMBL" id="AND28533.1"/>
    </source>
</evidence>
<name>A0A160LK70_BACTI</name>
<organism evidence="2">
    <name type="scientific">Bacillus thuringiensis subsp. israelensis</name>
    <dbReference type="NCBI Taxonomy" id="1430"/>
    <lineage>
        <taxon>Bacteria</taxon>
        <taxon>Bacillati</taxon>
        <taxon>Bacillota</taxon>
        <taxon>Bacilli</taxon>
        <taxon>Bacillales</taxon>
        <taxon>Bacillaceae</taxon>
        <taxon>Bacillus</taxon>
        <taxon>Bacillus cereus group</taxon>
    </lineage>
</organism>
<feature type="domain" description="THIF-type NAD/FAD binding fold" evidence="1">
    <location>
        <begin position="16"/>
        <end position="183"/>
    </location>
</feature>
<dbReference type="PATRIC" id="fig|1430.6.peg.2106"/>
<proteinExistence type="predicted"/>
<dbReference type="AlphaFoldDB" id="A0A160LK70"/>
<dbReference type="InterPro" id="IPR000594">
    <property type="entry name" value="ThiF_NAD_FAD-bd"/>
</dbReference>
<dbReference type="RefSeq" id="WP_001201945.1">
    <property type="nucleotide sequence ID" value="NZ_CP013278.1"/>
</dbReference>
<dbReference type="SUPFAM" id="SSF69572">
    <property type="entry name" value="Activating enzymes of the ubiquitin-like proteins"/>
    <property type="match status" value="1"/>
</dbReference>
<keyword evidence="2" id="KW-0614">Plasmid</keyword>
<dbReference type="GO" id="GO:0008641">
    <property type="term" value="F:ubiquitin-like modifier activating enzyme activity"/>
    <property type="evidence" value="ECO:0007669"/>
    <property type="project" value="InterPro"/>
</dbReference>
<gene>
    <name evidence="2" type="ORF">ATN07_32925</name>
</gene>
<geneLocation type="plasmid" evidence="2">
    <name>pAM65-52-3-235K</name>
</geneLocation>
<accession>A0A160LK70</accession>
<evidence type="ECO:0000259" key="1">
    <source>
        <dbReference type="Pfam" id="PF00899"/>
    </source>
</evidence>
<dbReference type="Pfam" id="PF00899">
    <property type="entry name" value="ThiF"/>
    <property type="match status" value="1"/>
</dbReference>
<sequence>MRALEFYPSRTMHFDIVQVGCGGNGGYITQRLAKLISSLTKNSSHTTFDYTLVDLDRVEEKNLQRQPFLPRDLDKNKAKVLAERYGMSYQFPIYHREEYVESVEELSNCFRSNQETYVLDSSRVLFRVLIGAVDNHASRKIMHEYFLKDPNIIYIDCGVDGVLFEGTDEEKIRSGYAGHCVVGLHHNDTMLTPVAGVYPDILEDSESLLPSQSCGQNIVSQPQRMQSNEMAALITMGYLNQIFAERRLYHHYTNFNALTHSSRATLLPVRPKTERDAKNV</sequence>